<reference evidence="5" key="1">
    <citation type="submission" date="2005-07" db="EMBL/GenBank/DDBJ databases">
        <title>A hyperthermophilic lifestyle for uncultured Archaea of the DHVE2 lineage: evidence from environmental genomics.</title>
        <authorList>
            <person name="Moussard H."/>
            <person name="Hennecke G."/>
            <person name="Moreira D."/>
            <person name="Jouffe V."/>
            <person name="Lopez-Garcia P."/>
            <person name="Jeanthon C."/>
        </authorList>
    </citation>
    <scope>NUCLEOTIDE SEQUENCE</scope>
</reference>
<dbReference type="GO" id="GO:0010181">
    <property type="term" value="F:FMN binding"/>
    <property type="evidence" value="ECO:0007669"/>
    <property type="project" value="InterPro"/>
</dbReference>
<dbReference type="NCBIfam" id="TIGR00521">
    <property type="entry name" value="coaBC_dfp"/>
    <property type="match status" value="1"/>
</dbReference>
<dbReference type="Gene3D" id="3.40.50.1950">
    <property type="entry name" value="Flavin prenyltransferase-like"/>
    <property type="match status" value="1"/>
</dbReference>
<feature type="domain" description="Flavoprotein" evidence="3">
    <location>
        <begin position="19"/>
        <end position="149"/>
    </location>
</feature>
<dbReference type="InterPro" id="IPR036551">
    <property type="entry name" value="Flavin_trans-like"/>
</dbReference>
<dbReference type="GO" id="GO:0015941">
    <property type="term" value="P:pantothenate catabolic process"/>
    <property type="evidence" value="ECO:0007669"/>
    <property type="project" value="InterPro"/>
</dbReference>
<dbReference type="InterPro" id="IPR007085">
    <property type="entry name" value="DNA/pantothenate-metab_flavo_C"/>
</dbReference>
<dbReference type="EMBL" id="DQ118403">
    <property type="protein sequence ID" value="AAZ32466.1"/>
    <property type="molecule type" value="Genomic_DNA"/>
</dbReference>
<dbReference type="AlphaFoldDB" id="Q3SAB6"/>
<protein>
    <submittedName>
        <fullName evidence="5">Pantothenate metabolism flavoprotein</fullName>
    </submittedName>
</protein>
<evidence type="ECO:0000256" key="1">
    <source>
        <dbReference type="ARBA" id="ARBA00022793"/>
    </source>
</evidence>
<sequence>MHPSDRIRYARGTHLGGRKIALAITGSIAAVESVKVARELIRYGADVYPYMTRSAEKFIGKDALLFATGHDPVLDLTGMDEHLEDFDMVLVSPATANIIAKAANGIADDAVSTLILANLNKCVFVPAMSSRMYDNPVFRENLDKLKKFAGVVEPKFEEGEMKLPDRERIAAETIRYLGTLKGKKILVVGGAGYENIDDFRIVTNLATGRTAVEIAREAYLLGADVMLFMGLHSATVPGYIPTRSFSSVGSLIGMIDDIIEAEYDAILVPAALPDFVPSRQSGKVSFNEVRAIKWTEAPKFLEKLRARYRGYLVGFKAESGVDDEKLTERAKERMRRYQLDMVVANNLREVSADRSRALLITSKQVEEVSGTKTEIARAVMRRVADEI</sequence>
<gene>
    <name evidence="5" type="primary">dpf</name>
</gene>
<dbReference type="GO" id="GO:0004632">
    <property type="term" value="F:phosphopantothenate--cysteine ligase activity"/>
    <property type="evidence" value="ECO:0007669"/>
    <property type="project" value="InterPro"/>
</dbReference>
<evidence type="ECO:0000259" key="4">
    <source>
        <dbReference type="Pfam" id="PF04127"/>
    </source>
</evidence>
<accession>Q3SAB6</accession>
<dbReference type="InterPro" id="IPR035929">
    <property type="entry name" value="CoaB-like_sf"/>
</dbReference>
<dbReference type="SUPFAM" id="SSF52507">
    <property type="entry name" value="Homo-oligomeric flavin-containing Cys decarboxylases, HFCD"/>
    <property type="match status" value="1"/>
</dbReference>
<proteinExistence type="predicted"/>
<dbReference type="Pfam" id="PF04127">
    <property type="entry name" value="DFP"/>
    <property type="match status" value="1"/>
</dbReference>
<organism evidence="5">
    <name type="scientific">uncultured euryarchaeote Alv-FOS1</name>
    <dbReference type="NCBI Taxonomy" id="337892"/>
    <lineage>
        <taxon>Archaea</taxon>
        <taxon>Methanobacteriati</taxon>
        <taxon>Methanobacteriota</taxon>
        <taxon>environmental samples</taxon>
    </lineage>
</organism>
<evidence type="ECO:0000259" key="3">
    <source>
        <dbReference type="Pfam" id="PF02441"/>
    </source>
</evidence>
<feature type="domain" description="DNA/pantothenate metabolism flavoprotein C-terminal" evidence="4">
    <location>
        <begin position="180"/>
        <end position="385"/>
    </location>
</feature>
<dbReference type="InterPro" id="IPR005252">
    <property type="entry name" value="CoaBC"/>
</dbReference>
<evidence type="ECO:0000313" key="5">
    <source>
        <dbReference type="EMBL" id="AAZ32466.1"/>
    </source>
</evidence>
<dbReference type="Gene3D" id="3.40.50.10300">
    <property type="entry name" value="CoaB-like"/>
    <property type="match status" value="1"/>
</dbReference>
<dbReference type="SUPFAM" id="SSF102645">
    <property type="entry name" value="CoaB-like"/>
    <property type="match status" value="1"/>
</dbReference>
<dbReference type="PANTHER" id="PTHR14359:SF6">
    <property type="entry name" value="PHOSPHOPANTOTHENOYLCYSTEINE DECARBOXYLASE"/>
    <property type="match status" value="1"/>
</dbReference>
<dbReference type="GO" id="GO:0071513">
    <property type="term" value="C:phosphopantothenoylcysteine decarboxylase complex"/>
    <property type="evidence" value="ECO:0007669"/>
    <property type="project" value="TreeGrafter"/>
</dbReference>
<dbReference type="GO" id="GO:0015937">
    <property type="term" value="P:coenzyme A biosynthetic process"/>
    <property type="evidence" value="ECO:0007669"/>
    <property type="project" value="InterPro"/>
</dbReference>
<dbReference type="PANTHER" id="PTHR14359">
    <property type="entry name" value="HOMO-OLIGOMERIC FLAVIN CONTAINING CYS DECARBOXYLASE FAMILY"/>
    <property type="match status" value="1"/>
</dbReference>
<name>Q3SAB6_9EURY</name>
<keyword evidence="1" id="KW-0210">Decarboxylase</keyword>
<dbReference type="InterPro" id="IPR003382">
    <property type="entry name" value="Flavoprotein"/>
</dbReference>
<keyword evidence="2" id="KW-0456">Lyase</keyword>
<evidence type="ECO:0000256" key="2">
    <source>
        <dbReference type="ARBA" id="ARBA00023239"/>
    </source>
</evidence>
<dbReference type="GO" id="GO:0004633">
    <property type="term" value="F:phosphopantothenoylcysteine decarboxylase activity"/>
    <property type="evidence" value="ECO:0007669"/>
    <property type="project" value="InterPro"/>
</dbReference>
<dbReference type="Pfam" id="PF02441">
    <property type="entry name" value="Flavoprotein"/>
    <property type="match status" value="1"/>
</dbReference>